<organism evidence="1 2">
    <name type="scientific">Hyalomma asiaticum</name>
    <name type="common">Tick</name>
    <dbReference type="NCBI Taxonomy" id="266040"/>
    <lineage>
        <taxon>Eukaryota</taxon>
        <taxon>Metazoa</taxon>
        <taxon>Ecdysozoa</taxon>
        <taxon>Arthropoda</taxon>
        <taxon>Chelicerata</taxon>
        <taxon>Arachnida</taxon>
        <taxon>Acari</taxon>
        <taxon>Parasitiformes</taxon>
        <taxon>Ixodida</taxon>
        <taxon>Ixodoidea</taxon>
        <taxon>Ixodidae</taxon>
        <taxon>Hyalomminae</taxon>
        <taxon>Hyalomma</taxon>
    </lineage>
</organism>
<protein>
    <submittedName>
        <fullName evidence="1">Uncharacterized protein</fullName>
    </submittedName>
</protein>
<gene>
    <name evidence="1" type="ORF">HPB50_006245</name>
</gene>
<reference evidence="1" key="1">
    <citation type="submission" date="2020-05" db="EMBL/GenBank/DDBJ databases">
        <title>Large-scale comparative analyses of tick genomes elucidate their genetic diversity and vector capacities.</title>
        <authorList>
            <person name="Jia N."/>
            <person name="Wang J."/>
            <person name="Shi W."/>
            <person name="Du L."/>
            <person name="Sun Y."/>
            <person name="Zhan W."/>
            <person name="Jiang J."/>
            <person name="Wang Q."/>
            <person name="Zhang B."/>
            <person name="Ji P."/>
            <person name="Sakyi L.B."/>
            <person name="Cui X."/>
            <person name="Yuan T."/>
            <person name="Jiang B."/>
            <person name="Yang W."/>
            <person name="Lam T.T.-Y."/>
            <person name="Chang Q."/>
            <person name="Ding S."/>
            <person name="Wang X."/>
            <person name="Zhu J."/>
            <person name="Ruan X."/>
            <person name="Zhao L."/>
            <person name="Wei J."/>
            <person name="Que T."/>
            <person name="Du C."/>
            <person name="Cheng J."/>
            <person name="Dai P."/>
            <person name="Han X."/>
            <person name="Huang E."/>
            <person name="Gao Y."/>
            <person name="Liu J."/>
            <person name="Shao H."/>
            <person name="Ye R."/>
            <person name="Li L."/>
            <person name="Wei W."/>
            <person name="Wang X."/>
            <person name="Wang C."/>
            <person name="Yang T."/>
            <person name="Huo Q."/>
            <person name="Li W."/>
            <person name="Guo W."/>
            <person name="Chen H."/>
            <person name="Zhou L."/>
            <person name="Ni X."/>
            <person name="Tian J."/>
            <person name="Zhou Y."/>
            <person name="Sheng Y."/>
            <person name="Liu T."/>
            <person name="Pan Y."/>
            <person name="Xia L."/>
            <person name="Li J."/>
            <person name="Zhao F."/>
            <person name="Cao W."/>
        </authorList>
    </citation>
    <scope>NUCLEOTIDE SEQUENCE</scope>
    <source>
        <strain evidence="1">Hyas-2018</strain>
    </source>
</reference>
<evidence type="ECO:0000313" key="2">
    <source>
        <dbReference type="Proteomes" id="UP000821845"/>
    </source>
</evidence>
<name>A0ACB7TFV5_HYAAI</name>
<dbReference type="EMBL" id="CM023481">
    <property type="protein sequence ID" value="KAH6944929.1"/>
    <property type="molecule type" value="Genomic_DNA"/>
</dbReference>
<keyword evidence="2" id="KW-1185">Reference proteome</keyword>
<proteinExistence type="predicted"/>
<dbReference type="Proteomes" id="UP000821845">
    <property type="component" value="Chromosome 1"/>
</dbReference>
<comment type="caution">
    <text evidence="1">The sequence shown here is derived from an EMBL/GenBank/DDBJ whole genome shotgun (WGS) entry which is preliminary data.</text>
</comment>
<accession>A0ACB7TFV5</accession>
<sequence length="166" mass="18806">MEVGRACNASDVKPVASKGNKHMSEKQRIVGAAASEIVQVYKFDRRLKDAPQKPRRGATSHEEGLAIVVAVADNPRCSAQEIKVNFGLKASKGTVKRRLYQAGLKSRTAEQKVLLRTAIKDKRLQFAQRHAGWIEQNWKKVIFTDESTFTTCWDQKTRIRRHECTL</sequence>
<evidence type="ECO:0000313" key="1">
    <source>
        <dbReference type="EMBL" id="KAH6944929.1"/>
    </source>
</evidence>